<dbReference type="Gene3D" id="3.90.280.10">
    <property type="entry name" value="PEBP-like"/>
    <property type="match status" value="1"/>
</dbReference>
<dbReference type="CDD" id="cd00866">
    <property type="entry name" value="PEBP_euk"/>
    <property type="match status" value="1"/>
</dbReference>
<evidence type="ECO:0000313" key="2">
    <source>
        <dbReference type="Proteomes" id="UP000807504"/>
    </source>
</evidence>
<proteinExistence type="predicted"/>
<name>A0A8T0EXV2_ARGBR</name>
<dbReference type="Proteomes" id="UP000807504">
    <property type="component" value="Unassembled WGS sequence"/>
</dbReference>
<protein>
    <submittedName>
        <fullName evidence="1">OV-16 antigen like protein</fullName>
    </submittedName>
</protein>
<evidence type="ECO:0000313" key="1">
    <source>
        <dbReference type="EMBL" id="KAF8782387.1"/>
    </source>
</evidence>
<comment type="caution">
    <text evidence="1">The sequence shown here is derived from an EMBL/GenBank/DDBJ whole genome shotgun (WGS) entry which is preliminary data.</text>
</comment>
<dbReference type="InterPro" id="IPR035810">
    <property type="entry name" value="PEBP_euk"/>
</dbReference>
<dbReference type="SUPFAM" id="SSF49777">
    <property type="entry name" value="PEBP-like"/>
    <property type="match status" value="1"/>
</dbReference>
<organism evidence="1 2">
    <name type="scientific">Argiope bruennichi</name>
    <name type="common">Wasp spider</name>
    <name type="synonym">Aranea bruennichi</name>
    <dbReference type="NCBI Taxonomy" id="94029"/>
    <lineage>
        <taxon>Eukaryota</taxon>
        <taxon>Metazoa</taxon>
        <taxon>Ecdysozoa</taxon>
        <taxon>Arthropoda</taxon>
        <taxon>Chelicerata</taxon>
        <taxon>Arachnida</taxon>
        <taxon>Araneae</taxon>
        <taxon>Araneomorphae</taxon>
        <taxon>Entelegynae</taxon>
        <taxon>Araneoidea</taxon>
        <taxon>Araneidae</taxon>
        <taxon>Argiope</taxon>
    </lineage>
</organism>
<dbReference type="InterPro" id="IPR036610">
    <property type="entry name" value="PEBP-like_sf"/>
</dbReference>
<gene>
    <name evidence="1" type="ORF">HNY73_012680</name>
</gene>
<sequence length="282" mass="32666">MVRCDLQNFIRLKVVPNVIPTVPLDSMGVQYSLPDNSKEKPVDVVCDKVPIKYELVKDTPMKVSFISKEKKFHTLIMICVNAFDYIYLSWCIENIPKNKVINGHLAAVYDVKRAKKDVCDLNKFRTENIVPVIVSVVPQYPLQVEFKNKEVRCGDTLTLQETRHSPTVIKFKGDSKKFHTLIMIDPDMPTPQNPSLASYRHWLVENIPGDLVNFGDIVTWYEQPEPPMYSDPHRYIFLVYEQLTQQKDNLDNNMRTNFNLGRFVKDRGLLGPIAGNFFYLKH</sequence>
<reference evidence="1" key="1">
    <citation type="journal article" date="2020" name="bioRxiv">
        <title>Chromosome-level reference genome of the European wasp spider Argiope bruennichi: a resource for studies on range expansion and evolutionary adaptation.</title>
        <authorList>
            <person name="Sheffer M.M."/>
            <person name="Hoppe A."/>
            <person name="Krehenwinkel H."/>
            <person name="Uhl G."/>
            <person name="Kuss A.W."/>
            <person name="Jensen L."/>
            <person name="Jensen C."/>
            <person name="Gillespie R.G."/>
            <person name="Hoff K.J."/>
            <person name="Prost S."/>
        </authorList>
    </citation>
    <scope>NUCLEOTIDE SEQUENCE</scope>
</reference>
<reference evidence="1" key="2">
    <citation type="submission" date="2020-06" db="EMBL/GenBank/DDBJ databases">
        <authorList>
            <person name="Sheffer M."/>
        </authorList>
    </citation>
    <scope>NUCLEOTIDE SEQUENCE</scope>
</reference>
<dbReference type="PANTHER" id="PTHR11362:SF82">
    <property type="entry name" value="PHOSPHATIDYLETHANOLAMINE-BINDING PROTEIN 4"/>
    <property type="match status" value="1"/>
</dbReference>
<dbReference type="AlphaFoldDB" id="A0A8T0EXV2"/>
<dbReference type="Pfam" id="PF01161">
    <property type="entry name" value="PBP"/>
    <property type="match status" value="1"/>
</dbReference>
<dbReference type="InterPro" id="IPR008914">
    <property type="entry name" value="PEBP"/>
</dbReference>
<dbReference type="EMBL" id="JABXBU010001863">
    <property type="protein sequence ID" value="KAF8782387.1"/>
    <property type="molecule type" value="Genomic_DNA"/>
</dbReference>
<accession>A0A8T0EXV2</accession>
<keyword evidence="2" id="KW-1185">Reference proteome</keyword>
<dbReference type="PANTHER" id="PTHR11362">
    <property type="entry name" value="PHOSPHATIDYLETHANOLAMINE-BINDING PROTEIN"/>
    <property type="match status" value="1"/>
</dbReference>